<accession>A0ACC2M6M7</accession>
<evidence type="ECO:0000313" key="1">
    <source>
        <dbReference type="EMBL" id="KAJ8641315.1"/>
    </source>
</evidence>
<name>A0ACC2M6M7_PERAE</name>
<dbReference type="Proteomes" id="UP001234297">
    <property type="component" value="Chromosome 5"/>
</dbReference>
<protein>
    <submittedName>
        <fullName evidence="1">Uncharacterized protein</fullName>
    </submittedName>
</protein>
<proteinExistence type="predicted"/>
<evidence type="ECO:0000313" key="2">
    <source>
        <dbReference type="Proteomes" id="UP001234297"/>
    </source>
</evidence>
<sequence length="114" mass="12437">MAATTTTGSNTYLNFRCTADEPEVRRSTAHGSTNCGKLDRVATWVGSGFVTAFFASLERCSCINIDTEEDGADEANDLPLICKDVNYGREGGSRRRAVKGKKRSGLVDDYMDDK</sequence>
<gene>
    <name evidence="1" type="ORF">MRB53_018009</name>
</gene>
<comment type="caution">
    <text evidence="1">The sequence shown here is derived from an EMBL/GenBank/DDBJ whole genome shotgun (WGS) entry which is preliminary data.</text>
</comment>
<reference evidence="1 2" key="1">
    <citation type="journal article" date="2022" name="Hortic Res">
        <title>A haplotype resolved chromosomal level avocado genome allows analysis of novel avocado genes.</title>
        <authorList>
            <person name="Nath O."/>
            <person name="Fletcher S.J."/>
            <person name="Hayward A."/>
            <person name="Shaw L.M."/>
            <person name="Masouleh A.K."/>
            <person name="Furtado A."/>
            <person name="Henry R.J."/>
            <person name="Mitter N."/>
        </authorList>
    </citation>
    <scope>NUCLEOTIDE SEQUENCE [LARGE SCALE GENOMIC DNA]</scope>
    <source>
        <strain evidence="2">cv. Hass</strain>
    </source>
</reference>
<organism evidence="1 2">
    <name type="scientific">Persea americana</name>
    <name type="common">Avocado</name>
    <dbReference type="NCBI Taxonomy" id="3435"/>
    <lineage>
        <taxon>Eukaryota</taxon>
        <taxon>Viridiplantae</taxon>
        <taxon>Streptophyta</taxon>
        <taxon>Embryophyta</taxon>
        <taxon>Tracheophyta</taxon>
        <taxon>Spermatophyta</taxon>
        <taxon>Magnoliopsida</taxon>
        <taxon>Magnoliidae</taxon>
        <taxon>Laurales</taxon>
        <taxon>Lauraceae</taxon>
        <taxon>Persea</taxon>
    </lineage>
</organism>
<dbReference type="EMBL" id="CM056813">
    <property type="protein sequence ID" value="KAJ8641315.1"/>
    <property type="molecule type" value="Genomic_DNA"/>
</dbReference>
<keyword evidence="2" id="KW-1185">Reference proteome</keyword>